<dbReference type="EMBL" id="CAUYUJ010015801">
    <property type="protein sequence ID" value="CAK0858210.1"/>
    <property type="molecule type" value="Genomic_DNA"/>
</dbReference>
<dbReference type="InterPro" id="IPR043502">
    <property type="entry name" value="DNA/RNA_pol_sf"/>
</dbReference>
<proteinExistence type="predicted"/>
<comment type="caution">
    <text evidence="2">The sequence shown here is derived from an EMBL/GenBank/DDBJ whole genome shotgun (WGS) entry which is preliminary data.</text>
</comment>
<dbReference type="SUPFAM" id="SSF56672">
    <property type="entry name" value="DNA/RNA polymerases"/>
    <property type="match status" value="1"/>
</dbReference>
<keyword evidence="3" id="KW-1185">Reference proteome</keyword>
<accession>A0ABN9UFE7</accession>
<feature type="non-terminal residue" evidence="2">
    <location>
        <position position="779"/>
    </location>
</feature>
<feature type="non-terminal residue" evidence="2">
    <location>
        <position position="1"/>
    </location>
</feature>
<evidence type="ECO:0000313" key="2">
    <source>
        <dbReference type="EMBL" id="CAK0858210.1"/>
    </source>
</evidence>
<organism evidence="2 3">
    <name type="scientific">Prorocentrum cordatum</name>
    <dbReference type="NCBI Taxonomy" id="2364126"/>
    <lineage>
        <taxon>Eukaryota</taxon>
        <taxon>Sar</taxon>
        <taxon>Alveolata</taxon>
        <taxon>Dinophyceae</taxon>
        <taxon>Prorocentrales</taxon>
        <taxon>Prorocentraceae</taxon>
        <taxon>Prorocentrum</taxon>
    </lineage>
</organism>
<reference evidence="2" key="1">
    <citation type="submission" date="2023-10" db="EMBL/GenBank/DDBJ databases">
        <authorList>
            <person name="Chen Y."/>
            <person name="Shah S."/>
            <person name="Dougan E. K."/>
            <person name="Thang M."/>
            <person name="Chan C."/>
        </authorList>
    </citation>
    <scope>NUCLEOTIDE SEQUENCE [LARGE SCALE GENOMIC DNA]</scope>
</reference>
<protein>
    <submittedName>
        <fullName evidence="2">Uncharacterized protein</fullName>
    </submittedName>
</protein>
<feature type="region of interest" description="Disordered" evidence="1">
    <location>
        <begin position="418"/>
        <end position="439"/>
    </location>
</feature>
<evidence type="ECO:0000256" key="1">
    <source>
        <dbReference type="SAM" id="MobiDB-lite"/>
    </source>
</evidence>
<dbReference type="Proteomes" id="UP001189429">
    <property type="component" value="Unassembled WGS sequence"/>
</dbReference>
<sequence length="779" mass="84636">AGVVDLVSDAALVVDEVGLFSVAKKSGKQRLVVDARPANFWFADPEGVHLATGAALAAIELPDCALLWTASADIADAFYNMQLPGAWRPYFALPPLTPGGLGGRPPPGSRARQRLWPRLAVLPMGWSHALAVCQRVSEAAADRAGLPVLSRIADRRNGPSLGAGAHLVCVDNFASLALDGDTGDRLKDDMVDELRSGGLPALVAQRAPRADVGHGGCPAAHADLRARWLGRVLCADASEWGRWVCDREMSNDVVERMGRIQEGWRRFRDPSATAPWEQLIELLEPLEALVYSELSSKGHVCSDPSCIQEPVAPVDKGSHHAEPQETDFEPLEVHHISGDWVVISSGAWEREERIAALEGGMARICRQWAALVVAGGVAAALRWIPSEANPADLPSRRALRADRQVLTPAPLVATVPRQAVAARPSQATASQRGQRRARRSHLSKAAEAAAKRAGRAAARAPEAAFPRSSAGHVLRALSISATTRAKYTRLWAEFVAWMTTVTVALRAETADDLLAHWMGQQCAEGWNPERGAYMLAALKFMMPQFRRGGQGLPKALQALRGWRRRVPARARLPLPWEIVALVATRLIDRGQLRVALYVLVTFAGYPRPSKALRALGVYDEVIPFDLPFYSFLPSALRWLKAATHPSEPLFPFPLVRVSSLFKGAAEDRGLASLTPQLYQLRHSGPSVELALQLRTLASVKLRGRWRTDASVARYLEPGRVNEQLQRLAPEAQRAALLAPARRFLAPPIFVEVFSGEGVLAAALRSEGALVIEWGIGWGA</sequence>
<name>A0ABN9UFE7_9DINO</name>
<gene>
    <name evidence="2" type="ORF">PCOR1329_LOCUS48070</name>
</gene>
<evidence type="ECO:0000313" key="3">
    <source>
        <dbReference type="Proteomes" id="UP001189429"/>
    </source>
</evidence>